<proteinExistence type="predicted"/>
<keyword evidence="1" id="KW-0472">Membrane</keyword>
<name>A0A8D9E5G3_9HEMI</name>
<evidence type="ECO:0000256" key="1">
    <source>
        <dbReference type="SAM" id="Phobius"/>
    </source>
</evidence>
<organism evidence="2">
    <name type="scientific">Cacopsylla melanoneura</name>
    <dbReference type="NCBI Taxonomy" id="428564"/>
    <lineage>
        <taxon>Eukaryota</taxon>
        <taxon>Metazoa</taxon>
        <taxon>Ecdysozoa</taxon>
        <taxon>Arthropoda</taxon>
        <taxon>Hexapoda</taxon>
        <taxon>Insecta</taxon>
        <taxon>Pterygota</taxon>
        <taxon>Neoptera</taxon>
        <taxon>Paraneoptera</taxon>
        <taxon>Hemiptera</taxon>
        <taxon>Sternorrhyncha</taxon>
        <taxon>Psylloidea</taxon>
        <taxon>Psyllidae</taxon>
        <taxon>Psyllinae</taxon>
        <taxon>Cacopsylla</taxon>
    </lineage>
</organism>
<keyword evidence="1" id="KW-1133">Transmembrane helix</keyword>
<dbReference type="AlphaFoldDB" id="A0A8D9E5G3"/>
<protein>
    <submittedName>
        <fullName evidence="2">Uncharacterized protein</fullName>
    </submittedName>
</protein>
<dbReference type="EMBL" id="HBUF01426308">
    <property type="protein sequence ID" value="CAG6741448.1"/>
    <property type="molecule type" value="Transcribed_RNA"/>
</dbReference>
<evidence type="ECO:0000313" key="2">
    <source>
        <dbReference type="EMBL" id="CAG6741448.1"/>
    </source>
</evidence>
<feature type="transmembrane region" description="Helical" evidence="1">
    <location>
        <begin position="12"/>
        <end position="39"/>
    </location>
</feature>
<sequence>MHVSSRDFSPKFLVVSSSLDEIIFSSTVAIILTLGVILWTTSTTIYPLTSCERITCLVLRPQQYILHHFLIHGGNHPYIGRFTMHHINHSLSPSEVTTKFNTTESLIADCNDLLVKETSTEDAVSRQPSVVAHGQCTLCTNLFHAVEKRYARVIAGPQGTVTPFLRKEGNRNKYALLASVRFYRWI</sequence>
<keyword evidence="1" id="KW-0812">Transmembrane</keyword>
<reference evidence="2" key="1">
    <citation type="submission" date="2021-05" db="EMBL/GenBank/DDBJ databases">
        <authorList>
            <person name="Alioto T."/>
            <person name="Alioto T."/>
            <person name="Gomez Garrido J."/>
        </authorList>
    </citation>
    <scope>NUCLEOTIDE SEQUENCE</scope>
</reference>
<accession>A0A8D9E5G3</accession>